<protein>
    <submittedName>
        <fullName evidence="1">Uncharacterized protein</fullName>
    </submittedName>
</protein>
<evidence type="ECO:0000313" key="3">
    <source>
        <dbReference type="Proteomes" id="UP000199706"/>
    </source>
</evidence>
<reference evidence="1 3" key="1">
    <citation type="submission" date="2016-10" db="EMBL/GenBank/DDBJ databases">
        <authorList>
            <person name="de Groot N.N."/>
        </authorList>
    </citation>
    <scope>NUCLEOTIDE SEQUENCE [LARGE SCALE GENOMIC DNA]</scope>
    <source>
        <strain evidence="1 3">LMG 2247</strain>
    </source>
</reference>
<organism evidence="1 3">
    <name type="scientific">Paraburkholderia phenazinium</name>
    <dbReference type="NCBI Taxonomy" id="60549"/>
    <lineage>
        <taxon>Bacteria</taxon>
        <taxon>Pseudomonadati</taxon>
        <taxon>Pseudomonadota</taxon>
        <taxon>Betaproteobacteria</taxon>
        <taxon>Burkholderiales</taxon>
        <taxon>Burkholderiaceae</taxon>
        <taxon>Paraburkholderia</taxon>
    </lineage>
</organism>
<evidence type="ECO:0000313" key="2">
    <source>
        <dbReference type="EMBL" id="SDI59666.1"/>
    </source>
</evidence>
<sequence>MMELVEMPTWPVFRRGQVSKPAGSLDAYVGQTSELPEFRHAPSKTAVVKRLRNRLVPDDKDLWKAEPEAKVRAMTHFDRGYLATEDVARYTYTLVSAYVDCMRDKCLNNPRYRRYFYSFQEAVQGRGPIPSRENLDTLTGVNFVITGCSQSGRTAYIQRLRNIFGAPFRVVSPALPDIKLVWYFPIVVLQWPSCGTLKGLLEQIRDKFVSEIKDPASLTAVFRKMRGKSAESAIIAASVLLNVGLFVIDGANAQSLKGHVRDILKYLCRLQGHTNIPLLLSCTDVFMAGAKQLDSDVDAVLRGRIFAFPAMAVPPDNIEAILCGRSLHEVTADDLDKLDFWYQFNLWFWKAGLLSPQLEMPHHLPRWTFDVCHGRVGWLAAGFRALHEHLAWEPELLRNAGPKQALVAGIFETQLRTCEPARIAIKAYGVDPSSISRSAVKQYLDHLPFGAGSILAARSTGPLLGAGHV</sequence>
<gene>
    <name evidence="1" type="ORF">SAMN05216466_117141</name>
    <name evidence="2" type="ORF">SAMN05216466_12750</name>
</gene>
<dbReference type="EMBL" id="FNCJ01000027">
    <property type="protein sequence ID" value="SDI59666.1"/>
    <property type="molecule type" value="Genomic_DNA"/>
</dbReference>
<dbReference type="OrthoDB" id="9125449at2"/>
<proteinExistence type="predicted"/>
<evidence type="ECO:0000313" key="1">
    <source>
        <dbReference type="EMBL" id="SDI12376.1"/>
    </source>
</evidence>
<name>A0A1G8I0A5_9BURK</name>
<accession>A0A1G8I0A5</accession>
<dbReference type="AlphaFoldDB" id="A0A1G8I0A5"/>
<dbReference type="Proteomes" id="UP000199706">
    <property type="component" value="Unassembled WGS sequence"/>
</dbReference>
<dbReference type="EMBL" id="FNCJ01000017">
    <property type="protein sequence ID" value="SDI12376.1"/>
    <property type="molecule type" value="Genomic_DNA"/>
</dbReference>
<dbReference type="RefSeq" id="WP_143016691.1">
    <property type="nucleotide sequence ID" value="NZ_FNCJ01000017.1"/>
</dbReference>